<name>A0A699WHV9_TANCI</name>
<feature type="non-terminal residue" evidence="2">
    <location>
        <position position="1"/>
    </location>
</feature>
<comment type="caution">
    <text evidence="2">The sequence shown here is derived from an EMBL/GenBank/DDBJ whole genome shotgun (WGS) entry which is preliminary data.</text>
</comment>
<reference evidence="2" key="1">
    <citation type="journal article" date="2019" name="Sci. Rep.">
        <title>Draft genome of Tanacetum cinerariifolium, the natural source of mosquito coil.</title>
        <authorList>
            <person name="Yamashiro T."/>
            <person name="Shiraishi A."/>
            <person name="Satake H."/>
            <person name="Nakayama K."/>
        </authorList>
    </citation>
    <scope>NUCLEOTIDE SEQUENCE</scope>
</reference>
<feature type="region of interest" description="Disordered" evidence="1">
    <location>
        <begin position="13"/>
        <end position="47"/>
    </location>
</feature>
<evidence type="ECO:0000313" key="2">
    <source>
        <dbReference type="EMBL" id="GFD44241.1"/>
    </source>
</evidence>
<dbReference type="EMBL" id="BKCJ011617306">
    <property type="protein sequence ID" value="GFD44241.1"/>
    <property type="molecule type" value="Genomic_DNA"/>
</dbReference>
<organism evidence="2">
    <name type="scientific">Tanacetum cinerariifolium</name>
    <name type="common">Dalmatian daisy</name>
    <name type="synonym">Chrysanthemum cinerariifolium</name>
    <dbReference type="NCBI Taxonomy" id="118510"/>
    <lineage>
        <taxon>Eukaryota</taxon>
        <taxon>Viridiplantae</taxon>
        <taxon>Streptophyta</taxon>
        <taxon>Embryophyta</taxon>
        <taxon>Tracheophyta</taxon>
        <taxon>Spermatophyta</taxon>
        <taxon>Magnoliopsida</taxon>
        <taxon>eudicotyledons</taxon>
        <taxon>Gunneridae</taxon>
        <taxon>Pentapetalae</taxon>
        <taxon>asterids</taxon>
        <taxon>campanulids</taxon>
        <taxon>Asterales</taxon>
        <taxon>Asteraceae</taxon>
        <taxon>Asteroideae</taxon>
        <taxon>Anthemideae</taxon>
        <taxon>Anthemidinae</taxon>
        <taxon>Tanacetum</taxon>
    </lineage>
</organism>
<evidence type="ECO:0000256" key="1">
    <source>
        <dbReference type="SAM" id="MobiDB-lite"/>
    </source>
</evidence>
<proteinExistence type="predicted"/>
<feature type="non-terminal residue" evidence="2">
    <location>
        <position position="111"/>
    </location>
</feature>
<dbReference type="AlphaFoldDB" id="A0A699WHV9"/>
<accession>A0A699WHV9</accession>
<sequence>LKLKVLVLPPKGIATQGGERMDQQLKRTPFPTQPENLSATVPETAPDLIPEVRQSENTHEQEMEAVEIVLKGYVLPPRSNRGVPLKRYSPEKESRRCKYLVANIAEGNLSK</sequence>
<protein>
    <submittedName>
        <fullName evidence="2">Putative ribonuclease H-like domain-containing protein</fullName>
    </submittedName>
</protein>
<gene>
    <name evidence="2" type="ORF">Tci_916210</name>
</gene>